<proteinExistence type="predicted"/>
<protein>
    <submittedName>
        <fullName evidence="2">Transcriptional regulator</fullName>
    </submittedName>
</protein>
<organism evidence="1 2">
    <name type="scientific">Heterorhabditis bacteriophora</name>
    <name type="common">Entomopathogenic nematode worm</name>
    <dbReference type="NCBI Taxonomy" id="37862"/>
    <lineage>
        <taxon>Eukaryota</taxon>
        <taxon>Metazoa</taxon>
        <taxon>Ecdysozoa</taxon>
        <taxon>Nematoda</taxon>
        <taxon>Chromadorea</taxon>
        <taxon>Rhabditida</taxon>
        <taxon>Rhabditina</taxon>
        <taxon>Rhabditomorpha</taxon>
        <taxon>Strongyloidea</taxon>
        <taxon>Heterorhabditidae</taxon>
        <taxon>Heterorhabditis</taxon>
    </lineage>
</organism>
<dbReference type="AlphaFoldDB" id="A0A1I7X1E6"/>
<dbReference type="Proteomes" id="UP000095283">
    <property type="component" value="Unplaced"/>
</dbReference>
<sequence>MCYDIDECAFDVYVKEQVKLNIQKKIISNYIHFFC</sequence>
<keyword evidence="1" id="KW-1185">Reference proteome</keyword>
<evidence type="ECO:0000313" key="2">
    <source>
        <dbReference type="WBParaSite" id="Hba_11255"/>
    </source>
</evidence>
<accession>A0A1I7X1E6</accession>
<reference evidence="2" key="1">
    <citation type="submission" date="2016-11" db="UniProtKB">
        <authorList>
            <consortium name="WormBaseParasite"/>
        </authorList>
    </citation>
    <scope>IDENTIFICATION</scope>
</reference>
<evidence type="ECO:0000313" key="1">
    <source>
        <dbReference type="Proteomes" id="UP000095283"/>
    </source>
</evidence>
<dbReference type="WBParaSite" id="Hba_11255">
    <property type="protein sequence ID" value="Hba_11255"/>
    <property type="gene ID" value="Hba_11255"/>
</dbReference>
<name>A0A1I7X1E6_HETBA</name>